<evidence type="ECO:0000313" key="3">
    <source>
        <dbReference type="Proteomes" id="UP000188268"/>
    </source>
</evidence>
<dbReference type="PANTHER" id="PTHR32444:SF226">
    <property type="entry name" value="BULB-TYPE LECTIN DOMAIN-CONTAINING PROTEIN"/>
    <property type="match status" value="1"/>
</dbReference>
<dbReference type="AlphaFoldDB" id="A0A1R3IEN7"/>
<feature type="chain" id="PRO_5013249591" description="Apple domain-containing protein" evidence="1">
    <location>
        <begin position="27"/>
        <end position="316"/>
    </location>
</feature>
<organism evidence="2 3">
    <name type="scientific">Corchorus capsularis</name>
    <name type="common">Jute</name>
    <dbReference type="NCBI Taxonomy" id="210143"/>
    <lineage>
        <taxon>Eukaryota</taxon>
        <taxon>Viridiplantae</taxon>
        <taxon>Streptophyta</taxon>
        <taxon>Embryophyta</taxon>
        <taxon>Tracheophyta</taxon>
        <taxon>Spermatophyta</taxon>
        <taxon>Magnoliopsida</taxon>
        <taxon>eudicotyledons</taxon>
        <taxon>Gunneridae</taxon>
        <taxon>Pentapetalae</taxon>
        <taxon>rosids</taxon>
        <taxon>malvids</taxon>
        <taxon>Malvales</taxon>
        <taxon>Malvaceae</taxon>
        <taxon>Grewioideae</taxon>
        <taxon>Apeibeae</taxon>
        <taxon>Corchorus</taxon>
    </lineage>
</organism>
<protein>
    <recommendedName>
        <fullName evidence="4">Apple domain-containing protein</fullName>
    </recommendedName>
</protein>
<dbReference type="EMBL" id="AWWV01010224">
    <property type="protein sequence ID" value="OMO81058.1"/>
    <property type="molecule type" value="Genomic_DNA"/>
</dbReference>
<feature type="signal peptide" evidence="1">
    <location>
        <begin position="1"/>
        <end position="26"/>
    </location>
</feature>
<evidence type="ECO:0000256" key="1">
    <source>
        <dbReference type="SAM" id="SignalP"/>
    </source>
</evidence>
<dbReference type="Gramene" id="OMO81058">
    <property type="protein sequence ID" value="OMO81058"/>
    <property type="gene ID" value="CCACVL1_12637"/>
</dbReference>
<keyword evidence="1" id="KW-0732">Signal</keyword>
<evidence type="ECO:0000313" key="2">
    <source>
        <dbReference type="EMBL" id="OMO81058.1"/>
    </source>
</evidence>
<dbReference type="Proteomes" id="UP000188268">
    <property type="component" value="Unassembled WGS sequence"/>
</dbReference>
<reference evidence="2 3" key="1">
    <citation type="submission" date="2013-09" db="EMBL/GenBank/DDBJ databases">
        <title>Corchorus capsularis genome sequencing.</title>
        <authorList>
            <person name="Alam M."/>
            <person name="Haque M.S."/>
            <person name="Islam M.S."/>
            <person name="Emdad E.M."/>
            <person name="Islam M.M."/>
            <person name="Ahmed B."/>
            <person name="Halim A."/>
            <person name="Hossen Q.M.M."/>
            <person name="Hossain M.Z."/>
            <person name="Ahmed R."/>
            <person name="Khan M.M."/>
            <person name="Islam R."/>
            <person name="Rashid M.M."/>
            <person name="Khan S.A."/>
            <person name="Rahman M.S."/>
            <person name="Alam M."/>
        </authorList>
    </citation>
    <scope>NUCLEOTIDE SEQUENCE [LARGE SCALE GENOMIC DNA]</scope>
    <source>
        <strain evidence="3">cv. CVL-1</strain>
        <tissue evidence="2">Whole seedling</tissue>
    </source>
</reference>
<comment type="caution">
    <text evidence="2">The sequence shown here is derived from an EMBL/GenBank/DDBJ whole genome shotgun (WGS) entry which is preliminary data.</text>
</comment>
<dbReference type="PANTHER" id="PTHR32444">
    <property type="entry name" value="BULB-TYPE LECTIN DOMAIN-CONTAINING PROTEIN"/>
    <property type="match status" value="1"/>
</dbReference>
<accession>A0A1R3IEN7</accession>
<dbReference type="OMA" id="WICCAVA"/>
<evidence type="ECO:0008006" key="4">
    <source>
        <dbReference type="Google" id="ProtNLM"/>
    </source>
</evidence>
<name>A0A1R3IEN7_COCAP</name>
<dbReference type="OrthoDB" id="4062651at2759"/>
<dbReference type="STRING" id="210143.A0A1R3IEN7"/>
<sequence>MLISLKLIVLLRSLACLWICCAVAAARNTLNQGEKLNSSNQLVSENGSVTLRFIKLEYDRTWDDKDFGFYLAIQYTDFINQSIDDLGHPICTSRMKLGFSRERNWSLSSWLSESIPAPGPFNLKWDPFQERLVISLRDRVVWTSGEKFANIPFLVLLDFYSTNYSFTKVFNGDDEQYAYYTSRDGRKYGRVVMKYDGGVRAGEVLLDSYNCGGDSTKGGCERWDGPKCRSNGDKYELKTVPPTSQHSTTHSTSNKSLTVYDCKDMCWKDCQCMGVYAGDDNKYGPGCHFLIGPYVEGIFHGHLYQIITTRHHSSKF</sequence>
<gene>
    <name evidence="2" type="ORF">CCACVL1_12637</name>
</gene>
<proteinExistence type="predicted"/>
<keyword evidence="3" id="KW-1185">Reference proteome</keyword>